<dbReference type="Gene3D" id="2.40.10.120">
    <property type="match status" value="1"/>
</dbReference>
<dbReference type="RefSeq" id="WP_259871900.1">
    <property type="nucleotide sequence ID" value="NZ_JAMQJZ010000025.1"/>
</dbReference>
<keyword evidence="6" id="KW-1185">Reference proteome</keyword>
<evidence type="ECO:0000313" key="5">
    <source>
        <dbReference type="EMBL" id="MDC3422678.1"/>
    </source>
</evidence>
<evidence type="ECO:0000256" key="2">
    <source>
        <dbReference type="ARBA" id="ARBA00022801"/>
    </source>
</evidence>
<dbReference type="InterPro" id="IPR001940">
    <property type="entry name" value="Peptidase_S1C"/>
</dbReference>
<evidence type="ECO:0000256" key="1">
    <source>
        <dbReference type="ARBA" id="ARBA00022670"/>
    </source>
</evidence>
<dbReference type="GO" id="GO:0004252">
    <property type="term" value="F:serine-type endopeptidase activity"/>
    <property type="evidence" value="ECO:0007669"/>
    <property type="project" value="InterPro"/>
</dbReference>
<dbReference type="InterPro" id="IPR051201">
    <property type="entry name" value="Chloro_Bact_Ser_Proteases"/>
</dbReference>
<dbReference type="InterPro" id="IPR009003">
    <property type="entry name" value="Peptidase_S1_PA"/>
</dbReference>
<organism evidence="5 6">
    <name type="scientific">Aquibacillus koreensis</name>
    <dbReference type="NCBI Taxonomy" id="279446"/>
    <lineage>
        <taxon>Bacteria</taxon>
        <taxon>Bacillati</taxon>
        <taxon>Bacillota</taxon>
        <taxon>Bacilli</taxon>
        <taxon>Bacillales</taxon>
        <taxon>Bacillaceae</taxon>
        <taxon>Aquibacillus</taxon>
    </lineage>
</organism>
<dbReference type="PANTHER" id="PTHR43343:SF3">
    <property type="entry name" value="PROTEASE DO-LIKE 8, CHLOROPLASTIC"/>
    <property type="match status" value="1"/>
</dbReference>
<protein>
    <submittedName>
        <fullName evidence="5">S1C family serine protease</fullName>
    </submittedName>
</protein>
<sequence>MKKYWIFSIIATLIVIGAGIYTFYLIQDHVPNQLHLASTILASEQEPAEALVEPKDLKQIIHESQKLVVKIELTDGSLGSGFLYNNQGDVITNAHVVAGAKEVTVKTADAKEYPGTVIGISEDTDVAVVRVNGLKGIAPLAINQQQAEIGDEILALGNPLGLENTVTTGIISGVNRDLDIPPYQYEDVYQISAPIAPGNSGGPLVNAKTGEVVGINSAGANQGAIGFSIPIANVIALVKGWSESPMENLPSINQTSEDYGFDEGYEEYNDTEMAMYLVEYFYENLNYQDYITAYSLLGSSWQTNTPYESFRKGYLNTVSVNMEGISAKVKDGIIQVDASISAEERVDGEIVVSNYKVTYLVGYENDQMKLLSGEGEEL</sequence>
<dbReference type="Proteomes" id="UP001145072">
    <property type="component" value="Unassembled WGS sequence"/>
</dbReference>
<dbReference type="EMBL" id="JAMQJZ010000025">
    <property type="protein sequence ID" value="MDC3422678.1"/>
    <property type="molecule type" value="Genomic_DNA"/>
</dbReference>
<dbReference type="PRINTS" id="PR00834">
    <property type="entry name" value="PROTEASES2C"/>
</dbReference>
<dbReference type="PANTHER" id="PTHR43343">
    <property type="entry name" value="PEPTIDASE S12"/>
    <property type="match status" value="1"/>
</dbReference>
<reference evidence="5" key="1">
    <citation type="submission" date="2022-06" db="EMBL/GenBank/DDBJ databases">
        <title>Aquibacillus sp. a new bacterium isolated from soil saline samples.</title>
        <authorList>
            <person name="Galisteo C."/>
            <person name="De La Haba R."/>
            <person name="Sanchez-Porro C."/>
            <person name="Ventosa A."/>
        </authorList>
    </citation>
    <scope>NUCLEOTIDE SEQUENCE</scope>
    <source>
        <strain evidence="5">JCM 12387</strain>
    </source>
</reference>
<evidence type="ECO:0000256" key="4">
    <source>
        <dbReference type="SAM" id="Phobius"/>
    </source>
</evidence>
<name>A0A9X4ALN9_9BACI</name>
<keyword evidence="4" id="KW-0472">Membrane</keyword>
<proteinExistence type="predicted"/>
<evidence type="ECO:0000256" key="3">
    <source>
        <dbReference type="ARBA" id="ARBA00022825"/>
    </source>
</evidence>
<dbReference type="Pfam" id="PF13365">
    <property type="entry name" value="Trypsin_2"/>
    <property type="match status" value="1"/>
</dbReference>
<dbReference type="AlphaFoldDB" id="A0A9X4ALN9"/>
<accession>A0A9X4ALN9</accession>
<keyword evidence="4" id="KW-0812">Transmembrane</keyword>
<dbReference type="SUPFAM" id="SSF50494">
    <property type="entry name" value="Trypsin-like serine proteases"/>
    <property type="match status" value="1"/>
</dbReference>
<evidence type="ECO:0000313" key="6">
    <source>
        <dbReference type="Proteomes" id="UP001145072"/>
    </source>
</evidence>
<keyword evidence="2" id="KW-0378">Hydrolase</keyword>
<comment type="caution">
    <text evidence="5">The sequence shown here is derived from an EMBL/GenBank/DDBJ whole genome shotgun (WGS) entry which is preliminary data.</text>
</comment>
<gene>
    <name evidence="5" type="ORF">NC661_20190</name>
</gene>
<keyword evidence="1 5" id="KW-0645">Protease</keyword>
<feature type="transmembrane region" description="Helical" evidence="4">
    <location>
        <begin position="5"/>
        <end position="26"/>
    </location>
</feature>
<keyword evidence="4" id="KW-1133">Transmembrane helix</keyword>
<keyword evidence="3" id="KW-0720">Serine protease</keyword>
<dbReference type="GO" id="GO:0006508">
    <property type="term" value="P:proteolysis"/>
    <property type="evidence" value="ECO:0007669"/>
    <property type="project" value="UniProtKB-KW"/>
</dbReference>